<dbReference type="AlphaFoldDB" id="A0AAW0IS75"/>
<protein>
    <recommendedName>
        <fullName evidence="3">UspA domain-containing protein</fullName>
    </recommendedName>
</protein>
<accession>A0AAW0IS75</accession>
<name>A0AAW0IS75_QUESU</name>
<evidence type="ECO:0000313" key="2">
    <source>
        <dbReference type="Proteomes" id="UP000237347"/>
    </source>
</evidence>
<reference evidence="1 2" key="1">
    <citation type="journal article" date="2018" name="Sci. Data">
        <title>The draft genome sequence of cork oak.</title>
        <authorList>
            <person name="Ramos A.M."/>
            <person name="Usie A."/>
            <person name="Barbosa P."/>
            <person name="Barros P.M."/>
            <person name="Capote T."/>
            <person name="Chaves I."/>
            <person name="Simoes F."/>
            <person name="Abreu I."/>
            <person name="Carrasquinho I."/>
            <person name="Faro C."/>
            <person name="Guimaraes J.B."/>
            <person name="Mendonca D."/>
            <person name="Nobrega F."/>
            <person name="Rodrigues L."/>
            <person name="Saibo N.J.M."/>
            <person name="Varela M.C."/>
            <person name="Egas C."/>
            <person name="Matos J."/>
            <person name="Miguel C.M."/>
            <person name="Oliveira M.M."/>
            <person name="Ricardo C.P."/>
            <person name="Goncalves S."/>
        </authorList>
    </citation>
    <scope>NUCLEOTIDE SEQUENCE [LARGE SCALE GENOMIC DNA]</scope>
    <source>
        <strain evidence="2">cv. HL8</strain>
    </source>
</reference>
<evidence type="ECO:0008006" key="3">
    <source>
        <dbReference type="Google" id="ProtNLM"/>
    </source>
</evidence>
<gene>
    <name evidence="1" type="ORF">CFP56_043013</name>
</gene>
<organism evidence="1 2">
    <name type="scientific">Quercus suber</name>
    <name type="common">Cork oak</name>
    <dbReference type="NCBI Taxonomy" id="58331"/>
    <lineage>
        <taxon>Eukaryota</taxon>
        <taxon>Viridiplantae</taxon>
        <taxon>Streptophyta</taxon>
        <taxon>Embryophyta</taxon>
        <taxon>Tracheophyta</taxon>
        <taxon>Spermatophyta</taxon>
        <taxon>Magnoliopsida</taxon>
        <taxon>eudicotyledons</taxon>
        <taxon>Gunneridae</taxon>
        <taxon>Pentapetalae</taxon>
        <taxon>rosids</taxon>
        <taxon>fabids</taxon>
        <taxon>Fagales</taxon>
        <taxon>Fagaceae</taxon>
        <taxon>Quercus</taxon>
    </lineage>
</organism>
<dbReference type="EMBL" id="PKMF04000889">
    <property type="protein sequence ID" value="KAK7817328.1"/>
    <property type="molecule type" value="Genomic_DNA"/>
</dbReference>
<sequence length="91" mass="9736">MLVQKVANAVGKRNVLVGIRIDSQSRELLSWAIVKVAEPGDCVVAVYVCRSSDRASKNKNLLDGSSARKVLVREAKSCAAVAVVVGISKHF</sequence>
<dbReference type="Proteomes" id="UP000237347">
    <property type="component" value="Unassembled WGS sequence"/>
</dbReference>
<evidence type="ECO:0000313" key="1">
    <source>
        <dbReference type="EMBL" id="KAK7817328.1"/>
    </source>
</evidence>
<keyword evidence="2" id="KW-1185">Reference proteome</keyword>
<proteinExistence type="predicted"/>
<comment type="caution">
    <text evidence="1">The sequence shown here is derived from an EMBL/GenBank/DDBJ whole genome shotgun (WGS) entry which is preliminary data.</text>
</comment>